<evidence type="ECO:0000313" key="1">
    <source>
        <dbReference type="EMBL" id="RYS80494.1"/>
    </source>
</evidence>
<organism evidence="1 2">
    <name type="scientific">[Ruminococcus] torques</name>
    <dbReference type="NCBI Taxonomy" id="33039"/>
    <lineage>
        <taxon>Bacteria</taxon>
        <taxon>Bacillati</taxon>
        <taxon>Bacillota</taxon>
        <taxon>Clostridia</taxon>
        <taxon>Lachnospirales</taxon>
        <taxon>Lachnospiraceae</taxon>
        <taxon>Mediterraneibacter</taxon>
    </lineage>
</organism>
<proteinExistence type="predicted"/>
<accession>A0A414U6B5</accession>
<dbReference type="AlphaFoldDB" id="A0A414U6B5"/>
<protein>
    <submittedName>
        <fullName evidence="1">Uncharacterized protein</fullName>
    </submittedName>
</protein>
<comment type="caution">
    <text evidence="1">The sequence shown here is derived from an EMBL/GenBank/DDBJ whole genome shotgun (WGS) entry which is preliminary data.</text>
</comment>
<sequence length="79" mass="8848">MNPLTMIGQMIKNGGNPQQIFRQMMGNNPAMNNPIMKNAFEMAQKGDSRGVEELARNLCKEKGINPDEAIEKVRQQLGM</sequence>
<name>A0A414U6B5_9FIRM</name>
<reference evidence="1 2" key="1">
    <citation type="journal article" date="2019" name="Science, e1252229">
        <title>Invertible promoters mediate bacterial phase variation, antibiotic resistance, and host adaptation in the gut.</title>
        <authorList>
            <person name="Jiang X."/>
            <person name="Hall A.B."/>
            <person name="Arthur T.D."/>
            <person name="Plichta D.R."/>
            <person name="Covington C.T."/>
            <person name="Poyet M."/>
            <person name="Crothers J."/>
            <person name="Moses P.L."/>
            <person name="Tolonen A.C."/>
            <person name="Vlamakis H."/>
            <person name="Alm E.J."/>
            <person name="Xavier R.J."/>
        </authorList>
    </citation>
    <scope>NUCLEOTIDE SEQUENCE [LARGE SCALE GENOMIC DNA]</scope>
    <source>
        <strain evidence="2">aa_0143</strain>
    </source>
</reference>
<evidence type="ECO:0000313" key="2">
    <source>
        <dbReference type="Proteomes" id="UP000292665"/>
    </source>
</evidence>
<dbReference type="EMBL" id="RCYR01000009">
    <property type="protein sequence ID" value="RYS80494.1"/>
    <property type="molecule type" value="Genomic_DNA"/>
</dbReference>
<dbReference type="RefSeq" id="WP_118188442.1">
    <property type="nucleotide sequence ID" value="NZ_CATZLF010000003.1"/>
</dbReference>
<dbReference type="Proteomes" id="UP000292665">
    <property type="component" value="Unassembled WGS sequence"/>
</dbReference>
<gene>
    <name evidence="1" type="ORF">EAI93_06490</name>
</gene>